<accession>A0A5M9KVA9</accession>
<protein>
    <submittedName>
        <fullName evidence="1">Uncharacterized protein</fullName>
    </submittedName>
</protein>
<gene>
    <name evidence="1" type="ORF">PtrM4_114560</name>
</gene>
<sequence>MFLRAYILILGATLTVKLWFFKTATYGIGSNDSLWNQAEVVHAGIYSYAQKWLHQRYMMSLMKLTCGETGKK</sequence>
<dbReference type="GeneID" id="90956955"/>
<dbReference type="EMBL" id="NQIK02000006">
    <property type="protein sequence ID" value="KAF7569041.1"/>
    <property type="molecule type" value="Genomic_DNA"/>
</dbReference>
<dbReference type="RefSeq" id="XP_065961317.1">
    <property type="nucleotide sequence ID" value="XM_066108132.1"/>
</dbReference>
<name>A0A5M9KVA9_9PLEO</name>
<dbReference type="AlphaFoldDB" id="A0A5M9KVA9"/>
<evidence type="ECO:0000313" key="1">
    <source>
        <dbReference type="EMBL" id="KAF7569041.1"/>
    </source>
</evidence>
<proteinExistence type="predicted"/>
<evidence type="ECO:0000313" key="2">
    <source>
        <dbReference type="Proteomes" id="UP000245464"/>
    </source>
</evidence>
<dbReference type="Proteomes" id="UP000245464">
    <property type="component" value="Chromosome 6"/>
</dbReference>
<reference evidence="1" key="1">
    <citation type="journal article" date="2018" name="BMC Genomics">
        <title>Comparative genomics of the wheat fungal pathogen Pyrenophora tritici-repentis reveals chromosomal variations and genome plasticity.</title>
        <authorList>
            <person name="Moolhuijzen P."/>
            <person name="See P.T."/>
            <person name="Hane J.K."/>
            <person name="Shi G."/>
            <person name="Liu Z."/>
            <person name="Oliver R.P."/>
            <person name="Moffat C.S."/>
        </authorList>
    </citation>
    <scope>NUCLEOTIDE SEQUENCE [LARGE SCALE GENOMIC DNA]</scope>
    <source>
        <strain evidence="1">M4</strain>
    </source>
</reference>
<organism evidence="1 2">
    <name type="scientific">Pyrenophora tritici-repentis</name>
    <dbReference type="NCBI Taxonomy" id="45151"/>
    <lineage>
        <taxon>Eukaryota</taxon>
        <taxon>Fungi</taxon>
        <taxon>Dikarya</taxon>
        <taxon>Ascomycota</taxon>
        <taxon>Pezizomycotina</taxon>
        <taxon>Dothideomycetes</taxon>
        <taxon>Pleosporomycetidae</taxon>
        <taxon>Pleosporales</taxon>
        <taxon>Pleosporineae</taxon>
        <taxon>Pleosporaceae</taxon>
        <taxon>Pyrenophora</taxon>
    </lineage>
</organism>
<dbReference type="KEGG" id="ptrr:90956955"/>
<comment type="caution">
    <text evidence="1">The sequence shown here is derived from an EMBL/GenBank/DDBJ whole genome shotgun (WGS) entry which is preliminary data.</text>
</comment>